<evidence type="ECO:0000313" key="2">
    <source>
        <dbReference type="Proteomes" id="UP000271650"/>
    </source>
</evidence>
<protein>
    <submittedName>
        <fullName evidence="1">Uncharacterized protein</fullName>
    </submittedName>
</protein>
<name>A0ACD5HKH5_9PROT</name>
<proteinExistence type="predicted"/>
<accession>A0ACD5HKH5</accession>
<organism evidence="1 2">
    <name type="scientific">Acidithiobacillus sulfuriphilus</name>
    <dbReference type="NCBI Taxonomy" id="1867749"/>
    <lineage>
        <taxon>Bacteria</taxon>
        <taxon>Pseudomonadati</taxon>
        <taxon>Pseudomonadota</taxon>
        <taxon>Acidithiobacillia</taxon>
        <taxon>Acidithiobacillales</taxon>
        <taxon>Acidithiobacillaceae</taxon>
        <taxon>Acidithiobacillus</taxon>
    </lineage>
</organism>
<sequence>MAARGSGSMNALQRWLTRFDALSLRERLLVLAATLAVVLMGVYQIVLAPLQAGLHAKTQQWQMEQSKASALEGEIQALLASAPQQARSRLDTQRQAVAVLDQQLHAAGQRYPRQDELARWLRALLAERPGVRCVGFHTLPPQLVYPPQGEKNAPPGPRLYQSGVSLTLRGDFSSLLAYLQNVQQGPWRLQWGAWNYHVVNYPQAELQVDVTTYALDWSGQGPTPGEAGTGSSPDTGATGHGPSTLGAATAAARSAP</sequence>
<dbReference type="Proteomes" id="UP000271650">
    <property type="component" value="Chromosome"/>
</dbReference>
<gene>
    <name evidence="1" type="ORF">EC580_008105</name>
</gene>
<dbReference type="EMBL" id="CP127527">
    <property type="protein sequence ID" value="XRI75940.1"/>
    <property type="molecule type" value="Genomic_DNA"/>
</dbReference>
<evidence type="ECO:0000313" key="1">
    <source>
        <dbReference type="EMBL" id="XRI75940.1"/>
    </source>
</evidence>
<keyword evidence="2" id="KW-1185">Reference proteome</keyword>
<reference evidence="1 2" key="1">
    <citation type="journal article" date="2019" name="Int. J. Syst. Evol. Microbiol.">
        <title>Acidithiobacillus sulfuriphilus sp. nov.: an extremely acidophilic sulfur-oxidizing chemolithotroph isolated from a neutral pH environment.</title>
        <authorList>
            <person name="Falagan C."/>
            <person name="Moya-Beltran A."/>
            <person name="Castro M."/>
            <person name="Quatrini R."/>
            <person name="Johnson D.B."/>
        </authorList>
    </citation>
    <scope>NUCLEOTIDE SEQUENCE [LARGE SCALE GENOMIC DNA]</scope>
    <source>
        <strain evidence="1 2">CJ-2</strain>
    </source>
</reference>